<organism evidence="2">
    <name type="scientific">Gaeumannomyces tritici (strain R3-111a-1)</name>
    <name type="common">Wheat and barley take-all root rot fungus</name>
    <name type="synonym">Gaeumannomyces graminis var. tritici</name>
    <dbReference type="NCBI Taxonomy" id="644352"/>
    <lineage>
        <taxon>Eukaryota</taxon>
        <taxon>Fungi</taxon>
        <taxon>Dikarya</taxon>
        <taxon>Ascomycota</taxon>
        <taxon>Pezizomycotina</taxon>
        <taxon>Sordariomycetes</taxon>
        <taxon>Sordariomycetidae</taxon>
        <taxon>Magnaporthales</taxon>
        <taxon>Magnaporthaceae</taxon>
        <taxon>Gaeumannomyces</taxon>
    </lineage>
</organism>
<dbReference type="EMBL" id="GL385399">
    <property type="protein sequence ID" value="EJT72478.1"/>
    <property type="molecule type" value="Genomic_DNA"/>
</dbReference>
<evidence type="ECO:0000313" key="4">
    <source>
        <dbReference type="Proteomes" id="UP000006039"/>
    </source>
</evidence>
<keyword evidence="4" id="KW-1185">Reference proteome</keyword>
<proteinExistence type="predicted"/>
<sequence>MRMGPTKGGGKSGGMGVQRRKKDKSLFGVVTGRVLPKTYAESVLQLAAAPDSALAARSWGRRTAKFASNGRRLARREPGWPPAKVLVTYRSSEP</sequence>
<name>J3P747_GAET3</name>
<dbReference type="HOGENOM" id="CLU_2386293_0_0_1"/>
<accession>J3P747</accession>
<reference evidence="2" key="3">
    <citation type="submission" date="2010-09" db="EMBL/GenBank/DDBJ databases">
        <title>Annotation of Gaeumannomyces graminis var. tritici R3-111a-1.</title>
        <authorList>
            <consortium name="The Broad Institute Genome Sequencing Platform"/>
            <person name="Ma L.-J."/>
            <person name="Dead R."/>
            <person name="Young S.K."/>
            <person name="Zeng Q."/>
            <person name="Gargeya S."/>
            <person name="Fitzgerald M."/>
            <person name="Haas B."/>
            <person name="Abouelleil A."/>
            <person name="Alvarado L."/>
            <person name="Arachchi H.M."/>
            <person name="Berlin A."/>
            <person name="Brown A."/>
            <person name="Chapman S.B."/>
            <person name="Chen Z."/>
            <person name="Dunbar C."/>
            <person name="Freedman E."/>
            <person name="Gearin G."/>
            <person name="Gellesch M."/>
            <person name="Goldberg J."/>
            <person name="Griggs A."/>
            <person name="Gujja S."/>
            <person name="Heiman D."/>
            <person name="Howarth C."/>
            <person name="Larson L."/>
            <person name="Lui A."/>
            <person name="MacDonald P.J.P."/>
            <person name="Mehta T."/>
            <person name="Montmayeur A."/>
            <person name="Murphy C."/>
            <person name="Neiman D."/>
            <person name="Pearson M."/>
            <person name="Priest M."/>
            <person name="Roberts A."/>
            <person name="Saif S."/>
            <person name="Shea T."/>
            <person name="Shenoy N."/>
            <person name="Sisk P."/>
            <person name="Stolte C."/>
            <person name="Sykes S."/>
            <person name="Yandava C."/>
            <person name="Wortman J."/>
            <person name="Nusbaum C."/>
            <person name="Birren B."/>
        </authorList>
    </citation>
    <scope>NUCLEOTIDE SEQUENCE</scope>
    <source>
        <strain evidence="2">R3-111a-1</strain>
    </source>
</reference>
<reference evidence="3" key="4">
    <citation type="journal article" date="2015" name="G3 (Bethesda)">
        <title>Genome sequences of three phytopathogenic species of the Magnaporthaceae family of fungi.</title>
        <authorList>
            <person name="Okagaki L.H."/>
            <person name="Nunes C.C."/>
            <person name="Sailsbery J."/>
            <person name="Clay B."/>
            <person name="Brown D."/>
            <person name="John T."/>
            <person name="Oh Y."/>
            <person name="Young N."/>
            <person name="Fitzgerald M."/>
            <person name="Haas B.J."/>
            <person name="Zeng Q."/>
            <person name="Young S."/>
            <person name="Adiconis X."/>
            <person name="Fan L."/>
            <person name="Levin J.Z."/>
            <person name="Mitchell T.K."/>
            <person name="Okubara P.A."/>
            <person name="Farman M.L."/>
            <person name="Kohn L.M."/>
            <person name="Birren B."/>
            <person name="Ma L.-J."/>
            <person name="Dean R.A."/>
        </authorList>
    </citation>
    <scope>NUCLEOTIDE SEQUENCE</scope>
    <source>
        <strain evidence="3">R3-111a-1</strain>
    </source>
</reference>
<gene>
    <name evidence="3" type="primary">20349802</name>
    <name evidence="2" type="ORF">GGTG_09344</name>
</gene>
<dbReference type="AlphaFoldDB" id="J3P747"/>
<evidence type="ECO:0000313" key="2">
    <source>
        <dbReference type="EMBL" id="EJT72478.1"/>
    </source>
</evidence>
<dbReference type="VEuPathDB" id="FungiDB:GGTG_09344"/>
<dbReference type="GeneID" id="20349802"/>
<dbReference type="EnsemblFungi" id="EJT72478">
    <property type="protein sequence ID" value="EJT72478"/>
    <property type="gene ID" value="GGTG_09344"/>
</dbReference>
<reference evidence="4" key="1">
    <citation type="submission" date="2010-07" db="EMBL/GenBank/DDBJ databases">
        <title>The genome sequence of Gaeumannomyces graminis var. tritici strain R3-111a-1.</title>
        <authorList>
            <consortium name="The Broad Institute Genome Sequencing Platform"/>
            <person name="Ma L.-J."/>
            <person name="Dead R."/>
            <person name="Young S."/>
            <person name="Zeng Q."/>
            <person name="Koehrsen M."/>
            <person name="Alvarado L."/>
            <person name="Berlin A."/>
            <person name="Chapman S.B."/>
            <person name="Chen Z."/>
            <person name="Freedman E."/>
            <person name="Gellesch M."/>
            <person name="Goldberg J."/>
            <person name="Griggs A."/>
            <person name="Gujja S."/>
            <person name="Heilman E.R."/>
            <person name="Heiman D."/>
            <person name="Hepburn T."/>
            <person name="Howarth C."/>
            <person name="Jen D."/>
            <person name="Larson L."/>
            <person name="Mehta T."/>
            <person name="Neiman D."/>
            <person name="Pearson M."/>
            <person name="Roberts A."/>
            <person name="Saif S."/>
            <person name="Shea T."/>
            <person name="Shenoy N."/>
            <person name="Sisk P."/>
            <person name="Stolte C."/>
            <person name="Sykes S."/>
            <person name="Walk T."/>
            <person name="White J."/>
            <person name="Yandava C."/>
            <person name="Haas B."/>
            <person name="Nusbaum C."/>
            <person name="Birren B."/>
        </authorList>
    </citation>
    <scope>NUCLEOTIDE SEQUENCE [LARGE SCALE GENOMIC DNA]</scope>
    <source>
        <strain evidence="4">R3-111a-1</strain>
    </source>
</reference>
<protein>
    <submittedName>
        <fullName evidence="2 3">Uncharacterized protein</fullName>
    </submittedName>
</protein>
<feature type="compositionally biased region" description="Gly residues" evidence="1">
    <location>
        <begin position="1"/>
        <end position="16"/>
    </location>
</feature>
<reference evidence="3" key="5">
    <citation type="submission" date="2018-04" db="UniProtKB">
        <authorList>
            <consortium name="EnsemblFungi"/>
        </authorList>
    </citation>
    <scope>IDENTIFICATION</scope>
    <source>
        <strain evidence="3">R3-111a-1</strain>
    </source>
</reference>
<evidence type="ECO:0000313" key="3">
    <source>
        <dbReference type="EnsemblFungi" id="EJT72478"/>
    </source>
</evidence>
<reference evidence="2" key="2">
    <citation type="submission" date="2010-07" db="EMBL/GenBank/DDBJ databases">
        <authorList>
            <consortium name="The Broad Institute Genome Sequencing Platform"/>
            <consortium name="Broad Institute Genome Sequencing Center for Infectious Disease"/>
            <person name="Ma L.-J."/>
            <person name="Dead R."/>
            <person name="Young S."/>
            <person name="Zeng Q."/>
            <person name="Koehrsen M."/>
            <person name="Alvarado L."/>
            <person name="Berlin A."/>
            <person name="Chapman S.B."/>
            <person name="Chen Z."/>
            <person name="Freedman E."/>
            <person name="Gellesch M."/>
            <person name="Goldberg J."/>
            <person name="Griggs A."/>
            <person name="Gujja S."/>
            <person name="Heilman E.R."/>
            <person name="Heiman D."/>
            <person name="Hepburn T."/>
            <person name="Howarth C."/>
            <person name="Jen D."/>
            <person name="Larson L."/>
            <person name="Mehta T."/>
            <person name="Neiman D."/>
            <person name="Pearson M."/>
            <person name="Roberts A."/>
            <person name="Saif S."/>
            <person name="Shea T."/>
            <person name="Shenoy N."/>
            <person name="Sisk P."/>
            <person name="Stolte C."/>
            <person name="Sykes S."/>
            <person name="Walk T."/>
            <person name="White J."/>
            <person name="Yandava C."/>
            <person name="Haas B."/>
            <person name="Nusbaum C."/>
            <person name="Birren B."/>
        </authorList>
    </citation>
    <scope>NUCLEOTIDE SEQUENCE</scope>
    <source>
        <strain evidence="2">R3-111a-1</strain>
    </source>
</reference>
<feature type="region of interest" description="Disordered" evidence="1">
    <location>
        <begin position="1"/>
        <end position="23"/>
    </location>
</feature>
<dbReference type="Proteomes" id="UP000006039">
    <property type="component" value="Unassembled WGS sequence"/>
</dbReference>
<evidence type="ECO:0000256" key="1">
    <source>
        <dbReference type="SAM" id="MobiDB-lite"/>
    </source>
</evidence>
<dbReference type="RefSeq" id="XP_009225452.1">
    <property type="nucleotide sequence ID" value="XM_009227188.1"/>
</dbReference>